<keyword evidence="3" id="KW-1185">Reference proteome</keyword>
<organism evidence="2 3">
    <name type="scientific">Aspergillus fumigatus (strain CBS 144.89 / FGSC A1163 / CEA10)</name>
    <name type="common">Neosartorya fumigata</name>
    <dbReference type="NCBI Taxonomy" id="451804"/>
    <lineage>
        <taxon>Eukaryota</taxon>
        <taxon>Fungi</taxon>
        <taxon>Dikarya</taxon>
        <taxon>Ascomycota</taxon>
        <taxon>Pezizomycotina</taxon>
        <taxon>Eurotiomycetes</taxon>
        <taxon>Eurotiomycetidae</taxon>
        <taxon>Eurotiales</taxon>
        <taxon>Aspergillaceae</taxon>
        <taxon>Aspergillus</taxon>
        <taxon>Aspergillus subgen. Fumigati</taxon>
    </lineage>
</organism>
<feature type="transmembrane region" description="Helical" evidence="1">
    <location>
        <begin position="85"/>
        <end position="106"/>
    </location>
</feature>
<feature type="transmembrane region" description="Helical" evidence="1">
    <location>
        <begin position="46"/>
        <end position="73"/>
    </location>
</feature>
<evidence type="ECO:0000256" key="1">
    <source>
        <dbReference type="SAM" id="Phobius"/>
    </source>
</evidence>
<dbReference type="HOGENOM" id="CLU_2037525_0_0_1"/>
<proteinExistence type="predicted"/>
<evidence type="ECO:0000313" key="2">
    <source>
        <dbReference type="EMBL" id="EDP54279.1"/>
    </source>
</evidence>
<gene>
    <name evidence="2" type="ORF">AFUB_023350</name>
</gene>
<dbReference type="AlphaFoldDB" id="B0XW27"/>
<keyword evidence="1" id="KW-0812">Transmembrane</keyword>
<keyword evidence="1" id="KW-0472">Membrane</keyword>
<dbReference type="VEuPathDB" id="FungiDB:AFUB_023350"/>
<sequence>MGPRTSSCFKNITLLLTITLSFLALIFDLPQFSIEIFDPFFESSALSFAFVLLLKSTALLSFPSLYLLCKFLTCFLKSRGQIRNFPCLTSLSFVSTFANILVYHSLRFNSSIAQRSKFPLL</sequence>
<accession>B0XW27</accession>
<protein>
    <submittedName>
        <fullName evidence="2">Uncharacterized protein</fullName>
    </submittedName>
</protein>
<keyword evidence="1" id="KW-1133">Transmembrane helix</keyword>
<dbReference type="Proteomes" id="UP000001699">
    <property type="component" value="Unassembled WGS sequence"/>
</dbReference>
<dbReference type="EMBL" id="DS499595">
    <property type="protein sequence ID" value="EDP54279.1"/>
    <property type="molecule type" value="Genomic_DNA"/>
</dbReference>
<name>B0XW27_ASPFC</name>
<feature type="transmembrane region" description="Helical" evidence="1">
    <location>
        <begin position="12"/>
        <end position="34"/>
    </location>
</feature>
<reference evidence="2 3" key="1">
    <citation type="journal article" date="2008" name="PLoS Genet.">
        <title>Genomic islands in the pathogenic filamentous fungus Aspergillus fumigatus.</title>
        <authorList>
            <person name="Fedorova N.D."/>
            <person name="Khaldi N."/>
            <person name="Joardar V.S."/>
            <person name="Maiti R."/>
            <person name="Amedeo P."/>
            <person name="Anderson M.J."/>
            <person name="Crabtree J."/>
            <person name="Silva J.C."/>
            <person name="Badger J.H."/>
            <person name="Albarraq A."/>
            <person name="Angiuoli S."/>
            <person name="Bussey H."/>
            <person name="Bowyer P."/>
            <person name="Cotty P.J."/>
            <person name="Dyer P.S."/>
            <person name="Egan A."/>
            <person name="Galens K."/>
            <person name="Fraser-Liggett C.M."/>
            <person name="Haas B.J."/>
            <person name="Inman J.M."/>
            <person name="Kent R."/>
            <person name="Lemieux S."/>
            <person name="Malavazi I."/>
            <person name="Orvis J."/>
            <person name="Roemer T."/>
            <person name="Ronning C.M."/>
            <person name="Sundaram J.P."/>
            <person name="Sutton G."/>
            <person name="Turner G."/>
            <person name="Venter J.C."/>
            <person name="White O.R."/>
            <person name="Whitty B.R."/>
            <person name="Youngman P."/>
            <person name="Wolfe K.H."/>
            <person name="Goldman G.H."/>
            <person name="Wortman J.R."/>
            <person name="Jiang B."/>
            <person name="Denning D.W."/>
            <person name="Nierman W.C."/>
        </authorList>
    </citation>
    <scope>NUCLEOTIDE SEQUENCE [LARGE SCALE GENOMIC DNA]</scope>
    <source>
        <strain evidence="3">CBS 144.89 / FGSC A1163 / CEA10</strain>
    </source>
</reference>
<evidence type="ECO:0000313" key="3">
    <source>
        <dbReference type="Proteomes" id="UP000001699"/>
    </source>
</evidence>